<dbReference type="Proteomes" id="UP000034156">
    <property type="component" value="Chromosome"/>
</dbReference>
<sequence length="235" mass="26868">MTITILIVEDEPILQETISLNLKRAGLIALCADNAEQAKRIIINVLPDLVIIGGVLPNMDRVEFARSLKIEERTKSIPIIILTARDQESEIIANLVVEVEDVIIKPFSPHELIARIKAVLRRRLPEMAEEIIQLGGLKLDPATHRVHAYIKDKQLEPAEITLGPTEFRLLHFLMANKERVHTRAQLQDRLWGDHVFIEERTIDVYIRRLRTTLKVVGKENLVQTVRGIGYRFSVE</sequence>
<evidence type="ECO:0000313" key="12">
    <source>
        <dbReference type="Proteomes" id="UP000183454"/>
    </source>
</evidence>
<keyword evidence="1" id="KW-0597">Phosphoprotein</keyword>
<evidence type="ECO:0000259" key="6">
    <source>
        <dbReference type="PROSITE" id="PS50110"/>
    </source>
</evidence>
<reference evidence="11" key="1">
    <citation type="submission" date="2015-05" db="EMBL/GenBank/DDBJ databases">
        <title>Draft genome of Nitrosomonas communis strain Nm2.</title>
        <authorList>
            <person name="Kozlowski J.A."/>
            <person name="Kits K.D."/>
            <person name="Stein L.Y."/>
        </authorList>
    </citation>
    <scope>NUCLEOTIDE SEQUENCE [LARGE SCALE GENOMIC DNA]</scope>
    <source>
        <strain evidence="11">Nm2</strain>
    </source>
</reference>
<evidence type="ECO:0000256" key="5">
    <source>
        <dbReference type="PROSITE-ProRule" id="PRU01091"/>
    </source>
</evidence>
<gene>
    <name evidence="8" type="ORF">AAW31_04010</name>
    <name evidence="10" type="ORF">BCL69_100133</name>
    <name evidence="9" type="ORF">SAMN05421882_10334</name>
</gene>
<keyword evidence="11" id="KW-1185">Reference proteome</keyword>
<evidence type="ECO:0000256" key="3">
    <source>
        <dbReference type="ARBA" id="ARBA00023125"/>
    </source>
</evidence>
<dbReference type="InterPro" id="IPR036388">
    <property type="entry name" value="WH-like_DNA-bd_sf"/>
</dbReference>
<dbReference type="Proteomes" id="UP000324176">
    <property type="component" value="Unassembled WGS sequence"/>
</dbReference>
<dbReference type="CDD" id="cd00383">
    <property type="entry name" value="trans_reg_C"/>
    <property type="match status" value="1"/>
</dbReference>
<dbReference type="GO" id="GO:0000156">
    <property type="term" value="F:phosphorelay response regulator activity"/>
    <property type="evidence" value="ECO:0007669"/>
    <property type="project" value="TreeGrafter"/>
</dbReference>
<feature type="DNA-binding region" description="OmpR/PhoB-type" evidence="5">
    <location>
        <begin position="129"/>
        <end position="234"/>
    </location>
</feature>
<reference evidence="8 11" key="2">
    <citation type="journal article" date="2016" name="Genome Announc.">
        <title>Genome Sequence of Nitrosomonas communis Strain Nm2, a Mesophilic Ammonia-Oxidizing Bacterium Isolated from Mediterranean Soil.</title>
        <authorList>
            <person name="Kozlowski J.A."/>
            <person name="Kits K.D."/>
            <person name="Stein L.Y."/>
        </authorList>
    </citation>
    <scope>NUCLEOTIDE SEQUENCE [LARGE SCALE GENOMIC DNA]</scope>
    <source>
        <strain evidence="8 11">Nm2</strain>
    </source>
</reference>
<keyword evidence="2" id="KW-0902">Two-component regulatory system</keyword>
<evidence type="ECO:0000313" key="13">
    <source>
        <dbReference type="Proteomes" id="UP000324176"/>
    </source>
</evidence>
<dbReference type="SMART" id="SM00862">
    <property type="entry name" value="Trans_reg_C"/>
    <property type="match status" value="1"/>
</dbReference>
<dbReference type="Proteomes" id="UP000183454">
    <property type="component" value="Unassembled WGS sequence"/>
</dbReference>
<dbReference type="GO" id="GO:0032993">
    <property type="term" value="C:protein-DNA complex"/>
    <property type="evidence" value="ECO:0007669"/>
    <property type="project" value="TreeGrafter"/>
</dbReference>
<evidence type="ECO:0000256" key="4">
    <source>
        <dbReference type="PROSITE-ProRule" id="PRU00169"/>
    </source>
</evidence>
<dbReference type="AlphaFoldDB" id="A0A0F7KDC5"/>
<keyword evidence="3 5" id="KW-0238">DNA-binding</keyword>
<dbReference type="EMBL" id="FNNH01000033">
    <property type="protein sequence ID" value="SDW85975.1"/>
    <property type="molecule type" value="Genomic_DNA"/>
</dbReference>
<dbReference type="Pfam" id="PF00486">
    <property type="entry name" value="Trans_reg_C"/>
    <property type="match status" value="1"/>
</dbReference>
<dbReference type="PROSITE" id="PS51755">
    <property type="entry name" value="OMPR_PHOB"/>
    <property type="match status" value="1"/>
</dbReference>
<dbReference type="PANTHER" id="PTHR48111">
    <property type="entry name" value="REGULATOR OF RPOS"/>
    <property type="match status" value="1"/>
</dbReference>
<dbReference type="InterPro" id="IPR039420">
    <property type="entry name" value="WalR-like"/>
</dbReference>
<evidence type="ECO:0000259" key="7">
    <source>
        <dbReference type="PROSITE" id="PS51755"/>
    </source>
</evidence>
<evidence type="ECO:0000313" key="9">
    <source>
        <dbReference type="EMBL" id="SDW85975.1"/>
    </source>
</evidence>
<evidence type="ECO:0000313" key="11">
    <source>
        <dbReference type="Proteomes" id="UP000034156"/>
    </source>
</evidence>
<dbReference type="Gene3D" id="1.10.10.10">
    <property type="entry name" value="Winged helix-like DNA-binding domain superfamily/Winged helix DNA-binding domain"/>
    <property type="match status" value="1"/>
</dbReference>
<comment type="caution">
    <text evidence="4">Lacks conserved residue(s) required for the propagation of feature annotation.</text>
</comment>
<name>A0A0F7KDC5_9PROT</name>
<dbReference type="InterPro" id="IPR016032">
    <property type="entry name" value="Sig_transdc_resp-reg_C-effctor"/>
</dbReference>
<protein>
    <submittedName>
        <fullName evidence="8">Chemotaxis protein CheY</fullName>
    </submittedName>
    <submittedName>
        <fullName evidence="10">Two-component system phosphate regulon response regulator PhoB</fullName>
    </submittedName>
    <submittedName>
        <fullName evidence="9">Two-component system, OmpR family, phosphate regulon response regulator PhoB</fullName>
    </submittedName>
</protein>
<dbReference type="EMBL" id="CP011451">
    <property type="protein sequence ID" value="AKH37173.1"/>
    <property type="molecule type" value="Genomic_DNA"/>
</dbReference>
<dbReference type="Gene3D" id="3.40.50.2300">
    <property type="match status" value="1"/>
</dbReference>
<dbReference type="PANTHER" id="PTHR48111:SF40">
    <property type="entry name" value="PHOSPHATE REGULON TRANSCRIPTIONAL REGULATORY PROTEIN PHOB"/>
    <property type="match status" value="1"/>
</dbReference>
<dbReference type="PATRIC" id="fig|44574.3.peg.962"/>
<dbReference type="KEGG" id="nco:AAW31_04010"/>
<reference evidence="9 12" key="3">
    <citation type="submission" date="2016-10" db="EMBL/GenBank/DDBJ databases">
        <authorList>
            <person name="de Groot N.N."/>
        </authorList>
    </citation>
    <scope>NUCLEOTIDE SEQUENCE [LARGE SCALE GENOMIC DNA]</scope>
    <source>
        <strain evidence="9 12">Nm110</strain>
    </source>
</reference>
<reference evidence="10 13" key="4">
    <citation type="submission" date="2019-07" db="EMBL/GenBank/DDBJ databases">
        <title>Active sludge and wastewater microbial communities from Klosterneuburg, Austria.</title>
        <authorList>
            <person name="Wagner M."/>
        </authorList>
    </citation>
    <scope>NUCLEOTIDE SEQUENCE [LARGE SCALE GENOMIC DNA]</scope>
    <source>
        <strain evidence="10 13">Nm2</strain>
    </source>
</reference>
<dbReference type="SMART" id="SM00448">
    <property type="entry name" value="REC"/>
    <property type="match status" value="1"/>
</dbReference>
<feature type="domain" description="OmpR/PhoB-type" evidence="7">
    <location>
        <begin position="129"/>
        <end position="234"/>
    </location>
</feature>
<accession>A0A0F7KDC5</accession>
<proteinExistence type="predicted"/>
<evidence type="ECO:0000256" key="1">
    <source>
        <dbReference type="ARBA" id="ARBA00022553"/>
    </source>
</evidence>
<dbReference type="SUPFAM" id="SSF52172">
    <property type="entry name" value="CheY-like"/>
    <property type="match status" value="1"/>
</dbReference>
<dbReference type="InterPro" id="IPR001789">
    <property type="entry name" value="Sig_transdc_resp-reg_receiver"/>
</dbReference>
<evidence type="ECO:0000313" key="8">
    <source>
        <dbReference type="EMBL" id="AKH37173.1"/>
    </source>
</evidence>
<feature type="domain" description="Response regulatory" evidence="6">
    <location>
        <begin position="4"/>
        <end position="120"/>
    </location>
</feature>
<evidence type="ECO:0000256" key="2">
    <source>
        <dbReference type="ARBA" id="ARBA00023012"/>
    </source>
</evidence>
<dbReference type="GO" id="GO:0005829">
    <property type="term" value="C:cytosol"/>
    <property type="evidence" value="ECO:0007669"/>
    <property type="project" value="TreeGrafter"/>
</dbReference>
<dbReference type="SUPFAM" id="SSF46894">
    <property type="entry name" value="C-terminal effector domain of the bipartite response regulators"/>
    <property type="match status" value="1"/>
</dbReference>
<dbReference type="EMBL" id="VNHT01000001">
    <property type="protein sequence ID" value="TYP94502.1"/>
    <property type="molecule type" value="Genomic_DNA"/>
</dbReference>
<dbReference type="PROSITE" id="PS50110">
    <property type="entry name" value="RESPONSE_REGULATORY"/>
    <property type="match status" value="1"/>
</dbReference>
<dbReference type="Pfam" id="PF00072">
    <property type="entry name" value="Response_reg"/>
    <property type="match status" value="1"/>
</dbReference>
<dbReference type="GO" id="GO:0000976">
    <property type="term" value="F:transcription cis-regulatory region binding"/>
    <property type="evidence" value="ECO:0007669"/>
    <property type="project" value="TreeGrafter"/>
</dbReference>
<dbReference type="RefSeq" id="WP_046849267.1">
    <property type="nucleotide sequence ID" value="NZ_CP011451.1"/>
</dbReference>
<dbReference type="OrthoDB" id="9802426at2"/>
<organism evidence="8 11">
    <name type="scientific">Nitrosomonas communis</name>
    <dbReference type="NCBI Taxonomy" id="44574"/>
    <lineage>
        <taxon>Bacteria</taxon>
        <taxon>Pseudomonadati</taxon>
        <taxon>Pseudomonadota</taxon>
        <taxon>Betaproteobacteria</taxon>
        <taxon>Nitrosomonadales</taxon>
        <taxon>Nitrosomonadaceae</taxon>
        <taxon>Nitrosomonas</taxon>
    </lineage>
</organism>
<dbReference type="InterPro" id="IPR001867">
    <property type="entry name" value="OmpR/PhoB-type_DNA-bd"/>
</dbReference>
<evidence type="ECO:0000313" key="10">
    <source>
        <dbReference type="EMBL" id="TYP94502.1"/>
    </source>
</evidence>
<dbReference type="InterPro" id="IPR011006">
    <property type="entry name" value="CheY-like_superfamily"/>
</dbReference>
<dbReference type="GO" id="GO:0006355">
    <property type="term" value="P:regulation of DNA-templated transcription"/>
    <property type="evidence" value="ECO:0007669"/>
    <property type="project" value="InterPro"/>
</dbReference>